<gene>
    <name evidence="2" type="ORF">RRG08_007787</name>
</gene>
<sequence>MAYQVITTEHRATPASRQNNRPGITRSSMSYHLFHYPSYLKYNSVYVAVPLPVFFKETDHWIKSSHAVSIFATWDGHPFNTSFSASIMNSRNPPLQLTQYVNPKNGIEAGLLQRSEETASTTSLISSPSSDHSRSSMRLGLDFVTGVELPAQTRDQTHTARSQQPGQTPDYNVWL</sequence>
<evidence type="ECO:0000256" key="1">
    <source>
        <dbReference type="SAM" id="MobiDB-lite"/>
    </source>
</evidence>
<feature type="region of interest" description="Disordered" evidence="1">
    <location>
        <begin position="154"/>
        <end position="175"/>
    </location>
</feature>
<comment type="caution">
    <text evidence="2">The sequence shown here is derived from an EMBL/GenBank/DDBJ whole genome shotgun (WGS) entry which is preliminary data.</text>
</comment>
<proteinExistence type="predicted"/>
<protein>
    <submittedName>
        <fullName evidence="2">Uncharacterized protein</fullName>
    </submittedName>
</protein>
<evidence type="ECO:0000313" key="3">
    <source>
        <dbReference type="Proteomes" id="UP001283361"/>
    </source>
</evidence>
<evidence type="ECO:0000313" key="2">
    <source>
        <dbReference type="EMBL" id="KAK3798306.1"/>
    </source>
</evidence>
<name>A0AAE1B3N6_9GAST</name>
<dbReference type="AlphaFoldDB" id="A0AAE1B3N6"/>
<accession>A0AAE1B3N6</accession>
<feature type="compositionally biased region" description="Polar residues" evidence="1">
    <location>
        <begin position="159"/>
        <end position="175"/>
    </location>
</feature>
<organism evidence="2 3">
    <name type="scientific">Elysia crispata</name>
    <name type="common">lettuce slug</name>
    <dbReference type="NCBI Taxonomy" id="231223"/>
    <lineage>
        <taxon>Eukaryota</taxon>
        <taxon>Metazoa</taxon>
        <taxon>Spiralia</taxon>
        <taxon>Lophotrochozoa</taxon>
        <taxon>Mollusca</taxon>
        <taxon>Gastropoda</taxon>
        <taxon>Heterobranchia</taxon>
        <taxon>Euthyneura</taxon>
        <taxon>Panpulmonata</taxon>
        <taxon>Sacoglossa</taxon>
        <taxon>Placobranchoidea</taxon>
        <taxon>Plakobranchidae</taxon>
        <taxon>Elysia</taxon>
    </lineage>
</organism>
<reference evidence="2" key="1">
    <citation type="journal article" date="2023" name="G3 (Bethesda)">
        <title>A reference genome for the long-term kleptoplast-retaining sea slug Elysia crispata morphotype clarki.</title>
        <authorList>
            <person name="Eastman K.E."/>
            <person name="Pendleton A.L."/>
            <person name="Shaikh M.A."/>
            <person name="Suttiyut T."/>
            <person name="Ogas R."/>
            <person name="Tomko P."/>
            <person name="Gavelis G."/>
            <person name="Widhalm J.R."/>
            <person name="Wisecaver J.H."/>
        </authorList>
    </citation>
    <scope>NUCLEOTIDE SEQUENCE</scope>
    <source>
        <strain evidence="2">ECLA1</strain>
    </source>
</reference>
<dbReference type="EMBL" id="JAWDGP010000699">
    <property type="protein sequence ID" value="KAK3798306.1"/>
    <property type="molecule type" value="Genomic_DNA"/>
</dbReference>
<dbReference type="Proteomes" id="UP001283361">
    <property type="component" value="Unassembled WGS sequence"/>
</dbReference>
<keyword evidence="3" id="KW-1185">Reference proteome</keyword>